<reference evidence="1" key="1">
    <citation type="submission" date="2019-12" db="EMBL/GenBank/DDBJ databases">
        <title>Clostridiaceae gen. nov. sp. nov., isolated from sediment in Xinjiang, China.</title>
        <authorList>
            <person name="Zhang R."/>
        </authorList>
    </citation>
    <scope>NUCLEOTIDE SEQUENCE</scope>
    <source>
        <strain evidence="1">D2Q-11</strain>
    </source>
</reference>
<evidence type="ECO:0000313" key="1">
    <source>
        <dbReference type="EMBL" id="MBS4537382.1"/>
    </source>
</evidence>
<dbReference type="RefSeq" id="WP_203365313.1">
    <property type="nucleotide sequence ID" value="NZ_WSFT01000016.1"/>
</dbReference>
<name>A0A942Z6A9_9FIRM</name>
<dbReference type="Proteomes" id="UP000724672">
    <property type="component" value="Unassembled WGS sequence"/>
</dbReference>
<sequence length="127" mass="14844">MGLSLNKMVKPQTIELNEKASVFSKEKSPSKRLYVEGRKPKFNRNDVFHILKNIKNIYKLPYSINKTVKLIKEDTSTTKRHMSRVSFEELDQLLNSLQVDEYGFFEVTPEKIFKECGVPHKYALVFS</sequence>
<organism evidence="1 2">
    <name type="scientific">Anaeromonas frigoriresistens</name>
    <dbReference type="NCBI Taxonomy" id="2683708"/>
    <lineage>
        <taxon>Bacteria</taxon>
        <taxon>Bacillati</taxon>
        <taxon>Bacillota</taxon>
        <taxon>Tissierellia</taxon>
        <taxon>Tissierellales</taxon>
        <taxon>Thermohalobacteraceae</taxon>
        <taxon>Anaeromonas</taxon>
    </lineage>
</organism>
<proteinExistence type="predicted"/>
<comment type="caution">
    <text evidence="1">The sequence shown here is derived from an EMBL/GenBank/DDBJ whole genome shotgun (WGS) entry which is preliminary data.</text>
</comment>
<dbReference type="EMBL" id="WSFT01000016">
    <property type="protein sequence ID" value="MBS4537382.1"/>
    <property type="molecule type" value="Genomic_DNA"/>
</dbReference>
<keyword evidence="2" id="KW-1185">Reference proteome</keyword>
<accession>A0A942Z6A9</accession>
<protein>
    <submittedName>
        <fullName evidence="1">Uncharacterized protein</fullName>
    </submittedName>
</protein>
<gene>
    <name evidence="1" type="ORF">GOQ27_02850</name>
</gene>
<evidence type="ECO:0000313" key="2">
    <source>
        <dbReference type="Proteomes" id="UP000724672"/>
    </source>
</evidence>
<dbReference type="AlphaFoldDB" id="A0A942Z6A9"/>